<evidence type="ECO:0000256" key="2">
    <source>
        <dbReference type="SAM" id="MobiDB-lite"/>
    </source>
</evidence>
<feature type="region of interest" description="Disordered" evidence="2">
    <location>
        <begin position="282"/>
        <end position="366"/>
    </location>
</feature>
<dbReference type="Gene3D" id="3.90.70.80">
    <property type="match status" value="1"/>
</dbReference>
<feature type="coiled-coil region" evidence="1">
    <location>
        <begin position="487"/>
        <end position="521"/>
    </location>
</feature>
<feature type="compositionally biased region" description="Basic and acidic residues" evidence="2">
    <location>
        <begin position="54"/>
        <end position="79"/>
    </location>
</feature>
<feature type="compositionally biased region" description="Polar residues" evidence="2">
    <location>
        <begin position="341"/>
        <end position="354"/>
    </location>
</feature>
<dbReference type="EMBL" id="JH818677">
    <property type="protein sequence ID" value="EKC27613.1"/>
    <property type="molecule type" value="Genomic_DNA"/>
</dbReference>
<accession>K1Q139</accession>
<proteinExistence type="predicted"/>
<feature type="compositionally biased region" description="Basic and acidic residues" evidence="2">
    <location>
        <begin position="355"/>
        <end position="366"/>
    </location>
</feature>
<dbReference type="AlphaFoldDB" id="K1Q139"/>
<reference evidence="3" key="1">
    <citation type="journal article" date="2012" name="Nature">
        <title>The oyster genome reveals stress adaptation and complexity of shell formation.</title>
        <authorList>
            <person name="Zhang G."/>
            <person name="Fang X."/>
            <person name="Guo X."/>
            <person name="Li L."/>
            <person name="Luo R."/>
            <person name="Xu F."/>
            <person name="Yang P."/>
            <person name="Zhang L."/>
            <person name="Wang X."/>
            <person name="Qi H."/>
            <person name="Xiong Z."/>
            <person name="Que H."/>
            <person name="Xie Y."/>
            <person name="Holland P.W."/>
            <person name="Paps J."/>
            <person name="Zhu Y."/>
            <person name="Wu F."/>
            <person name="Chen Y."/>
            <person name="Wang J."/>
            <person name="Peng C."/>
            <person name="Meng J."/>
            <person name="Yang L."/>
            <person name="Liu J."/>
            <person name="Wen B."/>
            <person name="Zhang N."/>
            <person name="Huang Z."/>
            <person name="Zhu Q."/>
            <person name="Feng Y."/>
            <person name="Mount A."/>
            <person name="Hedgecock D."/>
            <person name="Xu Z."/>
            <person name="Liu Y."/>
            <person name="Domazet-Loso T."/>
            <person name="Du Y."/>
            <person name="Sun X."/>
            <person name="Zhang S."/>
            <person name="Liu B."/>
            <person name="Cheng P."/>
            <person name="Jiang X."/>
            <person name="Li J."/>
            <person name="Fan D."/>
            <person name="Wang W."/>
            <person name="Fu W."/>
            <person name="Wang T."/>
            <person name="Wang B."/>
            <person name="Zhang J."/>
            <person name="Peng Z."/>
            <person name="Li Y."/>
            <person name="Li N."/>
            <person name="Wang J."/>
            <person name="Chen M."/>
            <person name="He Y."/>
            <person name="Tan F."/>
            <person name="Song X."/>
            <person name="Zheng Q."/>
            <person name="Huang R."/>
            <person name="Yang H."/>
            <person name="Du X."/>
            <person name="Chen L."/>
            <person name="Yang M."/>
            <person name="Gaffney P.M."/>
            <person name="Wang S."/>
            <person name="Luo L."/>
            <person name="She Z."/>
            <person name="Ming Y."/>
            <person name="Huang W."/>
            <person name="Zhang S."/>
            <person name="Huang B."/>
            <person name="Zhang Y."/>
            <person name="Qu T."/>
            <person name="Ni P."/>
            <person name="Miao G."/>
            <person name="Wang J."/>
            <person name="Wang Q."/>
            <person name="Steinberg C.E."/>
            <person name="Wang H."/>
            <person name="Li N."/>
            <person name="Qian L."/>
            <person name="Zhang G."/>
            <person name="Li Y."/>
            <person name="Yang H."/>
            <person name="Liu X."/>
            <person name="Wang J."/>
            <person name="Yin Y."/>
            <person name="Wang J."/>
        </authorList>
    </citation>
    <scope>NUCLEOTIDE SEQUENCE [LARGE SCALE GENOMIC DNA]</scope>
    <source>
        <strain evidence="3">05x7-T-G4-1.051#20</strain>
    </source>
</reference>
<organism evidence="3">
    <name type="scientific">Magallana gigas</name>
    <name type="common">Pacific oyster</name>
    <name type="synonym">Crassostrea gigas</name>
    <dbReference type="NCBI Taxonomy" id="29159"/>
    <lineage>
        <taxon>Eukaryota</taxon>
        <taxon>Metazoa</taxon>
        <taxon>Spiralia</taxon>
        <taxon>Lophotrochozoa</taxon>
        <taxon>Mollusca</taxon>
        <taxon>Bivalvia</taxon>
        <taxon>Autobranchia</taxon>
        <taxon>Pteriomorphia</taxon>
        <taxon>Ostreida</taxon>
        <taxon>Ostreoidea</taxon>
        <taxon>Ostreidae</taxon>
        <taxon>Magallana</taxon>
    </lineage>
</organism>
<keyword evidence="1" id="KW-0175">Coiled coil</keyword>
<feature type="region of interest" description="Disordered" evidence="2">
    <location>
        <begin position="20"/>
        <end position="124"/>
    </location>
</feature>
<feature type="compositionally biased region" description="Basic and acidic residues" evidence="2">
    <location>
        <begin position="32"/>
        <end position="47"/>
    </location>
</feature>
<evidence type="ECO:0000256" key="1">
    <source>
        <dbReference type="SAM" id="Coils"/>
    </source>
</evidence>
<dbReference type="InParanoid" id="K1Q139"/>
<gene>
    <name evidence="3" type="ORF">CGI_10017120</name>
</gene>
<sequence length="602" mass="66963">MAGGKERWVSVSLKSSWRVCDITVKKKKDQKMKKADEKRKSKDKEKMTSSNKKKRDEVNKRKDKENLTDQEKIGDEDRGSSVQEIVTGRKRQKRDKLEESTDKEKASGHLKKPTEEVVESTEKVDSANQHSSLWVELQSCKTFEEIQDKVVTCLDCFPLQKLKKVTFVSCGGVIDNNALGLVPDDLCIESQALYPAIVYGDGNCLPRAASVLCYGTEERHLEMRARIIKELVENEDNSSIVQMLAEDSSPNDSFLLSDSPFAEISRMLDSESEDGSLLIQTSPLPEMPATQVSKDVNGPDEDHRSPEAWLPAQGRSPEDQDHGTPCSVLSRGECLSGVDDGSSTPLGRSSALDTSESHVSECVRKPDEDHRSAEAWLPAHGTPCPVFSRGGCLSGVDDGSSMQLGRSSALDTSESHVTECVRKPDEDHRCYEAHRRSSVEMRGSRVYYQLILQRIVVMFHQTSVSTSESYCVQVPMATSDHDCVVPQESDLSKLELAQAELKRLEEENASLREAKFGLERFYSDDNSDAETGGRFRKSENTVLKVRCFLNSSTSMKTRRPGITVIAFTTKDLMGFSSIEDEDEALSILFVVGSATGEVDRHH</sequence>
<feature type="compositionally biased region" description="Basic and acidic residues" evidence="2">
    <location>
        <begin position="95"/>
        <end position="124"/>
    </location>
</feature>
<name>K1Q139_MAGGI</name>
<evidence type="ECO:0000313" key="3">
    <source>
        <dbReference type="EMBL" id="EKC27613.1"/>
    </source>
</evidence>
<dbReference type="HOGENOM" id="CLU_453610_0_0_1"/>
<protein>
    <submittedName>
        <fullName evidence="3">Uncharacterized protein</fullName>
    </submittedName>
</protein>